<evidence type="ECO:0000313" key="2">
    <source>
        <dbReference type="Proteomes" id="UP000221168"/>
    </source>
</evidence>
<proteinExistence type="predicted"/>
<evidence type="ECO:0000313" key="1">
    <source>
        <dbReference type="EMBL" id="PHP69000.1"/>
    </source>
</evidence>
<dbReference type="SUPFAM" id="SSF55298">
    <property type="entry name" value="YjgF-like"/>
    <property type="match status" value="1"/>
</dbReference>
<protein>
    <recommendedName>
        <fullName evidence="3">Enamine deaminase RidA</fullName>
    </recommendedName>
</protein>
<dbReference type="Gene3D" id="3.30.1330.40">
    <property type="entry name" value="RutC-like"/>
    <property type="match status" value="1"/>
</dbReference>
<comment type="caution">
    <text evidence="1">The sequence shown here is derived from an EMBL/GenBank/DDBJ whole genome shotgun (WGS) entry which is preliminary data.</text>
</comment>
<dbReference type="EMBL" id="PDVP01000001">
    <property type="protein sequence ID" value="PHP69000.1"/>
    <property type="molecule type" value="Genomic_DNA"/>
</dbReference>
<dbReference type="InterPro" id="IPR006175">
    <property type="entry name" value="YjgF/YER057c/UK114"/>
</dbReference>
<dbReference type="PANTHER" id="PTHR43857">
    <property type="entry name" value="BLR7761 PROTEIN"/>
    <property type="match status" value="1"/>
</dbReference>
<dbReference type="Pfam" id="PF01042">
    <property type="entry name" value="Ribonuc_L-PSP"/>
    <property type="match status" value="1"/>
</dbReference>
<gene>
    <name evidence="1" type="ORF">CSC94_03185</name>
</gene>
<reference evidence="1 2" key="1">
    <citation type="submission" date="2017-10" db="EMBL/GenBank/DDBJ databases">
        <title>Sedimentibacterium mangrovi gen. nov., sp. nov., a novel member of family Phyllobacteriacea isolated from mangrove sediment.</title>
        <authorList>
            <person name="Liao H."/>
            <person name="Tian Y."/>
        </authorList>
    </citation>
    <scope>NUCLEOTIDE SEQUENCE [LARGE SCALE GENOMIC DNA]</scope>
    <source>
        <strain evidence="1 2">X9-2-2</strain>
    </source>
</reference>
<organism evidence="1 2">
    <name type="scientific">Zhengella mangrovi</name>
    <dbReference type="NCBI Taxonomy" id="1982044"/>
    <lineage>
        <taxon>Bacteria</taxon>
        <taxon>Pseudomonadati</taxon>
        <taxon>Pseudomonadota</taxon>
        <taxon>Alphaproteobacteria</taxon>
        <taxon>Hyphomicrobiales</taxon>
        <taxon>Notoacmeibacteraceae</taxon>
        <taxon>Zhengella</taxon>
    </lineage>
</organism>
<dbReference type="AlphaFoldDB" id="A0A2G1QU61"/>
<sequence>MTRRLVSSGSYLEPEIGFSRAVRVGNSISVAGTAPIKAGGGNASPGDAYGQMKRCIEIARAAIEEAGGTLEHAVRTRILVTDIACWKEAARAHGEAFSQIRPVTTVMAVSAFVDPEWLVELEVDCIVE</sequence>
<evidence type="ECO:0008006" key="3">
    <source>
        <dbReference type="Google" id="ProtNLM"/>
    </source>
</evidence>
<dbReference type="InterPro" id="IPR035959">
    <property type="entry name" value="RutC-like_sf"/>
</dbReference>
<dbReference type="CDD" id="cd06154">
    <property type="entry name" value="YjgF_YER057c_UK114_like_6"/>
    <property type="match status" value="1"/>
</dbReference>
<dbReference type="RefSeq" id="WP_099303622.1">
    <property type="nucleotide sequence ID" value="NZ_PDVP01000001.1"/>
</dbReference>
<dbReference type="PANTHER" id="PTHR43857:SF1">
    <property type="entry name" value="YJGH FAMILY PROTEIN"/>
    <property type="match status" value="1"/>
</dbReference>
<keyword evidence="2" id="KW-1185">Reference proteome</keyword>
<accession>A0A2G1QU61</accession>
<dbReference type="Proteomes" id="UP000221168">
    <property type="component" value="Unassembled WGS sequence"/>
</dbReference>
<name>A0A2G1QU61_9HYPH</name>
<dbReference type="OrthoDB" id="9783572at2"/>